<dbReference type="RefSeq" id="WP_145421435.1">
    <property type="nucleotide sequence ID" value="NZ_CP036526.1"/>
</dbReference>
<dbReference type="Gene3D" id="3.20.20.10">
    <property type="entry name" value="Alanine racemase"/>
    <property type="match status" value="1"/>
</dbReference>
<dbReference type="PANTHER" id="PTHR43727">
    <property type="entry name" value="DIAMINOPIMELATE DECARBOXYLASE"/>
    <property type="match status" value="1"/>
</dbReference>
<dbReference type="InterPro" id="IPR022643">
    <property type="entry name" value="De-COase2_C"/>
</dbReference>
<evidence type="ECO:0000256" key="4">
    <source>
        <dbReference type="RuleBase" id="RU003737"/>
    </source>
</evidence>
<organism evidence="7 8">
    <name type="scientific">Stieleria marina</name>
    <dbReference type="NCBI Taxonomy" id="1930275"/>
    <lineage>
        <taxon>Bacteria</taxon>
        <taxon>Pseudomonadati</taxon>
        <taxon>Planctomycetota</taxon>
        <taxon>Planctomycetia</taxon>
        <taxon>Pirellulales</taxon>
        <taxon>Pirellulaceae</taxon>
        <taxon>Stieleria</taxon>
    </lineage>
</organism>
<dbReference type="Pfam" id="PF02784">
    <property type="entry name" value="Orn_Arg_deC_N"/>
    <property type="match status" value="1"/>
</dbReference>
<keyword evidence="7" id="KW-0456">Lyase</keyword>
<proteinExistence type="inferred from homology"/>
<feature type="domain" description="Orn/DAP/Arg decarboxylase 2 N-terminal" evidence="6">
    <location>
        <begin position="41"/>
        <end position="286"/>
    </location>
</feature>
<dbReference type="OrthoDB" id="9802241at2"/>
<feature type="modified residue" description="N6-(pyridoxal phosphate)lysine" evidence="3">
    <location>
        <position position="64"/>
    </location>
</feature>
<dbReference type="Gene3D" id="2.40.37.10">
    <property type="entry name" value="Lyase, Ornithine Decarboxylase, Chain A, domain 1"/>
    <property type="match status" value="1"/>
</dbReference>
<dbReference type="InterPro" id="IPR022644">
    <property type="entry name" value="De-COase2_N"/>
</dbReference>
<dbReference type="InterPro" id="IPR009006">
    <property type="entry name" value="Ala_racemase/Decarboxylase_C"/>
</dbReference>
<protein>
    <submittedName>
        <fullName evidence="7">Diaminopimelate decarboxylase</fullName>
        <ecNumber evidence="7">4.1.1.20</ecNumber>
    </submittedName>
</protein>
<dbReference type="EMBL" id="CP036526">
    <property type="protein sequence ID" value="QDT13678.1"/>
    <property type="molecule type" value="Genomic_DNA"/>
</dbReference>
<comment type="similarity">
    <text evidence="4">Belongs to the Orn/Lys/Arg decarboxylase class-II family.</text>
</comment>
<dbReference type="GO" id="GO:0008836">
    <property type="term" value="F:diaminopimelate decarboxylase activity"/>
    <property type="evidence" value="ECO:0007669"/>
    <property type="project" value="UniProtKB-EC"/>
</dbReference>
<dbReference type="Proteomes" id="UP000319817">
    <property type="component" value="Chromosome"/>
</dbReference>
<dbReference type="EC" id="4.1.1.20" evidence="7"/>
<dbReference type="InterPro" id="IPR002433">
    <property type="entry name" value="Orn_de-COase"/>
</dbReference>
<evidence type="ECO:0000313" key="8">
    <source>
        <dbReference type="Proteomes" id="UP000319817"/>
    </source>
</evidence>
<sequence length="428" mass="46271">MMDNFQSRISPEQIESIWRSANESGLLPSATKSVIVHDLERMRSRIAALISAFPAQTLHAIAIKANPVVEILRTAVDSGAGLEAASIEEVRLAVAAGCGAHRIVFDSPAKTESEIAECLELGVHLNVDNFAELARVDESLRSKSSASTIGIRVNPEVAAGAIAQTSVGSAGSKFGVSITSDRDKIVAAFERHPWLVGLHIHVGSQGCDLDLLCLAAKKIEALREHIQRATGRKISLIDIGGGLPAAYNDGDQPPTAQQYSDQLASEVPELMSDDTKLMTEFGRSLHAGCGVALSRVEYVRNESSSEPMAVIHLGADFLLRPVYRSNDWSHQFVLLDSQGRLKNGAKKPVTIAGPLCFAGDILARQVDLSQPEPGDWIAIRDCGAYTLSMWSRHCNRGIPAVVGYLGEQPMKVLRHEESADDVVRFWSH</sequence>
<accession>A0A517P2V5</accession>
<comment type="cofactor">
    <cofactor evidence="1 3">
        <name>pyridoxal 5'-phosphate</name>
        <dbReference type="ChEBI" id="CHEBI:597326"/>
    </cofactor>
</comment>
<dbReference type="GO" id="GO:0009089">
    <property type="term" value="P:lysine biosynthetic process via diaminopimelate"/>
    <property type="evidence" value="ECO:0007669"/>
    <property type="project" value="TreeGrafter"/>
</dbReference>
<reference evidence="7 8" key="1">
    <citation type="submission" date="2019-02" db="EMBL/GenBank/DDBJ databases">
        <title>Deep-cultivation of Planctomycetes and their phenomic and genomic characterization uncovers novel biology.</title>
        <authorList>
            <person name="Wiegand S."/>
            <person name="Jogler M."/>
            <person name="Boedeker C."/>
            <person name="Pinto D."/>
            <person name="Vollmers J."/>
            <person name="Rivas-Marin E."/>
            <person name="Kohn T."/>
            <person name="Peeters S.H."/>
            <person name="Heuer A."/>
            <person name="Rast P."/>
            <person name="Oberbeckmann S."/>
            <person name="Bunk B."/>
            <person name="Jeske O."/>
            <person name="Meyerdierks A."/>
            <person name="Storesund J.E."/>
            <person name="Kallscheuer N."/>
            <person name="Luecker S."/>
            <person name="Lage O.M."/>
            <person name="Pohl T."/>
            <person name="Merkel B.J."/>
            <person name="Hornburger P."/>
            <person name="Mueller R.-W."/>
            <person name="Bruemmer F."/>
            <person name="Labrenz M."/>
            <person name="Spormann A.M."/>
            <person name="Op den Camp H."/>
            <person name="Overmann J."/>
            <person name="Amann R."/>
            <person name="Jetten M.S.M."/>
            <person name="Mascher T."/>
            <person name="Medema M.H."/>
            <person name="Devos D.P."/>
            <person name="Kaster A.-K."/>
            <person name="Ovreas L."/>
            <person name="Rohde M."/>
            <person name="Galperin M.Y."/>
            <person name="Jogler C."/>
        </authorList>
    </citation>
    <scope>NUCLEOTIDE SEQUENCE [LARGE SCALE GENOMIC DNA]</scope>
    <source>
        <strain evidence="7 8">K23_9</strain>
    </source>
</reference>
<dbReference type="Pfam" id="PF00278">
    <property type="entry name" value="Orn_DAP_Arg_deC"/>
    <property type="match status" value="1"/>
</dbReference>
<evidence type="ECO:0000256" key="1">
    <source>
        <dbReference type="ARBA" id="ARBA00001933"/>
    </source>
</evidence>
<dbReference type="PANTHER" id="PTHR43727:SF3">
    <property type="entry name" value="GROUP IV DECARBOXYLASE"/>
    <property type="match status" value="1"/>
</dbReference>
<dbReference type="GO" id="GO:0006596">
    <property type="term" value="P:polyamine biosynthetic process"/>
    <property type="evidence" value="ECO:0007669"/>
    <property type="project" value="InterPro"/>
</dbReference>
<dbReference type="InterPro" id="IPR000183">
    <property type="entry name" value="Orn/DAP/Arg_de-COase"/>
</dbReference>
<feature type="active site" description="Proton donor" evidence="3">
    <location>
        <position position="356"/>
    </location>
</feature>
<evidence type="ECO:0000259" key="5">
    <source>
        <dbReference type="Pfam" id="PF00278"/>
    </source>
</evidence>
<evidence type="ECO:0000256" key="2">
    <source>
        <dbReference type="ARBA" id="ARBA00022898"/>
    </source>
</evidence>
<gene>
    <name evidence="7" type="primary">lysA_4</name>
    <name evidence="7" type="ORF">K239x_56980</name>
</gene>
<dbReference type="InterPro" id="IPR029066">
    <property type="entry name" value="PLP-binding_barrel"/>
</dbReference>
<dbReference type="SUPFAM" id="SSF51419">
    <property type="entry name" value="PLP-binding barrel"/>
    <property type="match status" value="1"/>
</dbReference>
<evidence type="ECO:0000259" key="6">
    <source>
        <dbReference type="Pfam" id="PF02784"/>
    </source>
</evidence>
<keyword evidence="2 3" id="KW-0663">Pyridoxal phosphate</keyword>
<evidence type="ECO:0000256" key="3">
    <source>
        <dbReference type="PIRSR" id="PIRSR600183-50"/>
    </source>
</evidence>
<dbReference type="SUPFAM" id="SSF50621">
    <property type="entry name" value="Alanine racemase C-terminal domain-like"/>
    <property type="match status" value="1"/>
</dbReference>
<dbReference type="AlphaFoldDB" id="A0A517P2V5"/>
<dbReference type="PRINTS" id="PR01179">
    <property type="entry name" value="ODADCRBXLASE"/>
</dbReference>
<evidence type="ECO:0000313" key="7">
    <source>
        <dbReference type="EMBL" id="QDT13678.1"/>
    </source>
</evidence>
<name>A0A517P2V5_9BACT</name>
<keyword evidence="8" id="KW-1185">Reference proteome</keyword>
<feature type="domain" description="Orn/DAP/Arg decarboxylase 2 C-terminal" evidence="5">
    <location>
        <begin position="288"/>
        <end position="383"/>
    </location>
</feature>
<dbReference type="PRINTS" id="PR01182">
    <property type="entry name" value="ORNDCRBXLASE"/>
</dbReference>
<dbReference type="FunFam" id="3.20.20.10:FF:000008">
    <property type="entry name" value="Ornithine decarboxylase"/>
    <property type="match status" value="1"/>
</dbReference>